<evidence type="ECO:0000256" key="1">
    <source>
        <dbReference type="SAM" id="MobiDB-lite"/>
    </source>
</evidence>
<reference evidence="3" key="1">
    <citation type="submission" date="2017-03" db="EMBL/GenBank/DDBJ databases">
        <title>Phytopthora megakarya and P. palmivora, two closely related causual agents of cacao black pod achieved similar genome size and gene model numbers by different mechanisms.</title>
        <authorList>
            <person name="Ali S."/>
            <person name="Shao J."/>
            <person name="Larry D.J."/>
            <person name="Kronmiller B."/>
            <person name="Shen D."/>
            <person name="Strem M.D."/>
            <person name="Melnick R.L."/>
            <person name="Guiltinan M.J."/>
            <person name="Tyler B.M."/>
            <person name="Meinhardt L.W."/>
            <person name="Bailey B.A."/>
        </authorList>
    </citation>
    <scope>NUCLEOTIDE SEQUENCE [LARGE SCALE GENOMIC DNA]</scope>
    <source>
        <strain evidence="3">zdho120</strain>
    </source>
</reference>
<dbReference type="InterPro" id="IPR043502">
    <property type="entry name" value="DNA/RNA_pol_sf"/>
</dbReference>
<name>A0A225VSM0_9STRA</name>
<dbReference type="PANTHER" id="PTHR37984:SF5">
    <property type="entry name" value="PROTEIN NYNRIN-LIKE"/>
    <property type="match status" value="1"/>
</dbReference>
<proteinExistence type="predicted"/>
<evidence type="ECO:0000313" key="3">
    <source>
        <dbReference type="Proteomes" id="UP000198211"/>
    </source>
</evidence>
<sequence>MRSRRIPADLLSKVYELLKRLLETGLIEYSNSEWASTIVLVTKKNGTDVRLCIDYRLVNPTTPGQLSLGFRTATPGRETTRRLGEFLGISPADSVAPASQGTEPRGDGLQD</sequence>
<dbReference type="Gene3D" id="3.10.10.10">
    <property type="entry name" value="HIV Type 1 Reverse Transcriptase, subunit A, domain 1"/>
    <property type="match status" value="1"/>
</dbReference>
<protein>
    <recommendedName>
        <fullName evidence="4">Reverse transcriptase</fullName>
    </recommendedName>
</protein>
<keyword evidence="3" id="KW-1185">Reference proteome</keyword>
<dbReference type="Proteomes" id="UP000198211">
    <property type="component" value="Unassembled WGS sequence"/>
</dbReference>
<gene>
    <name evidence="2" type="ORF">PHMEG_00019350</name>
</gene>
<evidence type="ECO:0000313" key="2">
    <source>
        <dbReference type="EMBL" id="OWZ08154.1"/>
    </source>
</evidence>
<dbReference type="EMBL" id="NBNE01003256">
    <property type="protein sequence ID" value="OWZ08154.1"/>
    <property type="molecule type" value="Genomic_DNA"/>
</dbReference>
<dbReference type="InterPro" id="IPR050951">
    <property type="entry name" value="Retrovirus_Pol_polyprotein"/>
</dbReference>
<dbReference type="AlphaFoldDB" id="A0A225VSM0"/>
<dbReference type="OrthoDB" id="8059659at2759"/>
<dbReference type="PANTHER" id="PTHR37984">
    <property type="entry name" value="PROTEIN CBG26694"/>
    <property type="match status" value="1"/>
</dbReference>
<dbReference type="SUPFAM" id="SSF56672">
    <property type="entry name" value="DNA/RNA polymerases"/>
    <property type="match status" value="1"/>
</dbReference>
<comment type="caution">
    <text evidence="2">The sequence shown here is derived from an EMBL/GenBank/DDBJ whole genome shotgun (WGS) entry which is preliminary data.</text>
</comment>
<feature type="region of interest" description="Disordered" evidence="1">
    <location>
        <begin position="90"/>
        <end position="111"/>
    </location>
</feature>
<organism evidence="2 3">
    <name type="scientific">Phytophthora megakarya</name>
    <dbReference type="NCBI Taxonomy" id="4795"/>
    <lineage>
        <taxon>Eukaryota</taxon>
        <taxon>Sar</taxon>
        <taxon>Stramenopiles</taxon>
        <taxon>Oomycota</taxon>
        <taxon>Peronosporomycetes</taxon>
        <taxon>Peronosporales</taxon>
        <taxon>Peronosporaceae</taxon>
        <taxon>Phytophthora</taxon>
    </lineage>
</organism>
<evidence type="ECO:0008006" key="4">
    <source>
        <dbReference type="Google" id="ProtNLM"/>
    </source>
</evidence>
<accession>A0A225VSM0</accession>